<reference evidence="1 2" key="1">
    <citation type="journal article" date="2006" name="Proc. Natl. Acad. Sci. U.S.A.">
        <title>Genomic analysis of the uncultivated marine crenarchaeote Cenarchaeum symbiosum.</title>
        <authorList>
            <person name="Hallam S.J."/>
            <person name="Konstantinidis K.T."/>
            <person name="Putnam N."/>
            <person name="Schleper C."/>
            <person name="Watanabe Y."/>
            <person name="Sugahara J."/>
            <person name="Preston C."/>
            <person name="de la Torre J."/>
            <person name="Richardson P.M."/>
            <person name="DeLong E.F."/>
        </authorList>
    </citation>
    <scope>NUCLEOTIDE SEQUENCE [LARGE SCALE GENOMIC DNA]</scope>
    <source>
        <strain evidence="2">A</strain>
    </source>
</reference>
<dbReference type="Proteomes" id="UP000000758">
    <property type="component" value="Chromosome"/>
</dbReference>
<keyword evidence="2" id="KW-1185">Reference proteome</keyword>
<gene>
    <name evidence="1" type="ordered locus">CENSYa_1889</name>
</gene>
<proteinExistence type="predicted"/>
<dbReference type="AlphaFoldDB" id="A0RYT1"/>
<dbReference type="EnsemblBacteria" id="ABK78498">
    <property type="protein sequence ID" value="ABK78498"/>
    <property type="gene ID" value="CENSYa_1889"/>
</dbReference>
<dbReference type="EMBL" id="DP000238">
    <property type="protein sequence ID" value="ABK78498.1"/>
    <property type="molecule type" value="Genomic_DNA"/>
</dbReference>
<accession>A0RYT1</accession>
<organism evidence="1 2">
    <name type="scientific">Cenarchaeum symbiosum (strain A)</name>
    <dbReference type="NCBI Taxonomy" id="414004"/>
    <lineage>
        <taxon>Archaea</taxon>
        <taxon>Nitrososphaerota</taxon>
        <taxon>Candidatus Cenarchaeales</taxon>
        <taxon>Candidatus Cenarchaeaceae</taxon>
        <taxon>Candidatus Cenarchaeum</taxon>
    </lineage>
</organism>
<evidence type="ECO:0000313" key="2">
    <source>
        <dbReference type="Proteomes" id="UP000000758"/>
    </source>
</evidence>
<evidence type="ECO:0000313" key="1">
    <source>
        <dbReference type="EMBL" id="ABK78498.1"/>
    </source>
</evidence>
<sequence length="49" mass="5532">MDYVMPILVTHILLRTSLRGLNNGTRIPGLIDIGVTDCLVEELRRILLN</sequence>
<name>A0RYT1_CENSY</name>
<dbReference type="KEGG" id="csy:CENSYa_1889"/>
<dbReference type="HOGENOM" id="CLU_3130684_0_0_2"/>
<protein>
    <submittedName>
        <fullName evidence="1">Uncharacterized protein</fullName>
    </submittedName>
</protein>